<dbReference type="Proteomes" id="UP001607303">
    <property type="component" value="Unassembled WGS sequence"/>
</dbReference>
<protein>
    <submittedName>
        <fullName evidence="2">Uncharacterized protein</fullName>
    </submittedName>
</protein>
<sequence>MCYTVSLTQQLQLRSYNIRFLDHQGVFFCSVGVRKRKKQPLGVSATPLQPPPPNPKRSRSQFHDRTCTFSMDG</sequence>
<comment type="caution">
    <text evidence="2">The sequence shown here is derived from an EMBL/GenBank/DDBJ whole genome shotgun (WGS) entry which is preliminary data.</text>
</comment>
<organism evidence="2 3">
    <name type="scientific">Vespula maculifrons</name>
    <name type="common">Eastern yellow jacket</name>
    <name type="synonym">Wasp</name>
    <dbReference type="NCBI Taxonomy" id="7453"/>
    <lineage>
        <taxon>Eukaryota</taxon>
        <taxon>Metazoa</taxon>
        <taxon>Ecdysozoa</taxon>
        <taxon>Arthropoda</taxon>
        <taxon>Hexapoda</taxon>
        <taxon>Insecta</taxon>
        <taxon>Pterygota</taxon>
        <taxon>Neoptera</taxon>
        <taxon>Endopterygota</taxon>
        <taxon>Hymenoptera</taxon>
        <taxon>Apocrita</taxon>
        <taxon>Aculeata</taxon>
        <taxon>Vespoidea</taxon>
        <taxon>Vespidae</taxon>
        <taxon>Vespinae</taxon>
        <taxon>Vespula</taxon>
    </lineage>
</organism>
<keyword evidence="3" id="KW-1185">Reference proteome</keyword>
<evidence type="ECO:0000256" key="1">
    <source>
        <dbReference type="SAM" id="MobiDB-lite"/>
    </source>
</evidence>
<proteinExistence type="predicted"/>
<dbReference type="AlphaFoldDB" id="A0ABD2CNC3"/>
<name>A0ABD2CNC3_VESMC</name>
<gene>
    <name evidence="2" type="ORF">V1477_004977</name>
</gene>
<feature type="region of interest" description="Disordered" evidence="1">
    <location>
        <begin position="38"/>
        <end position="73"/>
    </location>
</feature>
<accession>A0ABD2CNC3</accession>
<evidence type="ECO:0000313" key="3">
    <source>
        <dbReference type="Proteomes" id="UP001607303"/>
    </source>
</evidence>
<evidence type="ECO:0000313" key="2">
    <source>
        <dbReference type="EMBL" id="KAL2746607.1"/>
    </source>
</evidence>
<dbReference type="EMBL" id="JAYRBN010000037">
    <property type="protein sequence ID" value="KAL2746607.1"/>
    <property type="molecule type" value="Genomic_DNA"/>
</dbReference>
<reference evidence="2 3" key="1">
    <citation type="journal article" date="2024" name="Ann. Entomol. Soc. Am.">
        <title>Genomic analyses of the southern and eastern yellowjacket wasps (Hymenoptera: Vespidae) reveal evolutionary signatures of social life.</title>
        <authorList>
            <person name="Catto M.A."/>
            <person name="Caine P.B."/>
            <person name="Orr S.E."/>
            <person name="Hunt B.G."/>
            <person name="Goodisman M.A.D."/>
        </authorList>
    </citation>
    <scope>NUCLEOTIDE SEQUENCE [LARGE SCALE GENOMIC DNA]</scope>
    <source>
        <strain evidence="2">232</strain>
        <tissue evidence="2">Head and thorax</tissue>
    </source>
</reference>